<organism evidence="14">
    <name type="scientific">Edaphochlorella mirabilis</name>
    <dbReference type="NCBI Taxonomy" id="3083"/>
    <lineage>
        <taxon>Eukaryota</taxon>
        <taxon>Viridiplantae</taxon>
        <taxon>Chlorophyta</taxon>
        <taxon>core chlorophytes</taxon>
        <taxon>Trebouxiophyceae</taxon>
        <taxon>Prasiolales</taxon>
        <taxon>Prasiolaceae</taxon>
        <taxon>Edaphochlorella</taxon>
    </lineage>
</organism>
<evidence type="ECO:0000256" key="11">
    <source>
        <dbReference type="HAMAP-Rule" id="MF_01398"/>
    </source>
</evidence>
<dbReference type="AlphaFoldDB" id="A0A097KKL9"/>
<dbReference type="GO" id="GO:0009535">
    <property type="term" value="C:chloroplast thylakoid membrane"/>
    <property type="evidence" value="ECO:0007669"/>
    <property type="project" value="UniProtKB-SubCell"/>
</dbReference>
<dbReference type="PANTHER" id="PTHR34264:SF3">
    <property type="entry name" value="ATP SYNTHASE SUBUNIT B, CHLOROPLASTIC"/>
    <property type="match status" value="1"/>
</dbReference>
<evidence type="ECO:0000256" key="5">
    <source>
        <dbReference type="ARBA" id="ARBA00022781"/>
    </source>
</evidence>
<keyword evidence="3 11" id="KW-0138">CF(0)</keyword>
<evidence type="ECO:0000256" key="4">
    <source>
        <dbReference type="ARBA" id="ARBA00022692"/>
    </source>
</evidence>
<dbReference type="RefSeq" id="YP_009105093.1">
    <property type="nucleotide sequence ID" value="NC_025528.1"/>
</dbReference>
<comment type="function">
    <text evidence="11">Component of the F(0) channel, it forms part of the peripheral stalk, linking F(1) to F(0).</text>
</comment>
<dbReference type="CDD" id="cd06503">
    <property type="entry name" value="ATP-synt_Fo_b"/>
    <property type="match status" value="1"/>
</dbReference>
<name>A0A097KKL9_9CHLO</name>
<accession>A0A097KKL9</accession>
<dbReference type="PANTHER" id="PTHR34264">
    <property type="entry name" value="ATP SYNTHASE SUBUNIT B, CHLOROPLASTIC"/>
    <property type="match status" value="1"/>
</dbReference>
<keyword evidence="2 11" id="KW-0813">Transport</keyword>
<reference evidence="14" key="1">
    <citation type="journal article" date="2014" name="BMC Evol. Biol.">
        <title>Chloroplast phylogenomic analysis resolves deep-level relationships within the green algal class Trebouxiophyceae.</title>
        <authorList>
            <person name="Lemieux C."/>
            <person name="Otis C."/>
            <person name="Turmel M."/>
        </authorList>
    </citation>
    <scope>NUCLEOTIDE SEQUENCE</scope>
</reference>
<keyword evidence="11" id="KW-0793">Thylakoid</keyword>
<protein>
    <recommendedName>
        <fullName evidence="11">ATP synthase subunit b, chloroplastic</fullName>
    </recommendedName>
    <alternativeName>
        <fullName evidence="11">ATP synthase F(0) sector subunit b</fullName>
    </alternativeName>
    <alternativeName>
        <fullName evidence="11">ATPase subunit I</fullName>
    </alternativeName>
</protein>
<evidence type="ECO:0000256" key="2">
    <source>
        <dbReference type="ARBA" id="ARBA00022448"/>
    </source>
</evidence>
<keyword evidence="6 11" id="KW-1133">Transmembrane helix</keyword>
<evidence type="ECO:0000256" key="3">
    <source>
        <dbReference type="ARBA" id="ARBA00022547"/>
    </source>
</evidence>
<comment type="subunit">
    <text evidence="11">F-type ATPases have 2 components, F(1) - the catalytic core - and F(0) - the membrane proton channel. F(1) has five subunits: alpha(3), beta(3), gamma(1), delta(1), epsilon(1). F(0) has four main subunits: a(1), b(1), b'(1) and c(10-14). The alpha and beta chains form an alternating ring which encloses part of the gamma chain. F(1) is attached to F(0) by a central stalk formed by the gamma and epsilon chains, while a peripheral stalk is formed by the delta, b and b' chains.</text>
</comment>
<geneLocation type="chloroplast" evidence="14"/>
<gene>
    <name evidence="11 14" type="primary">atpF</name>
</gene>
<evidence type="ECO:0000256" key="9">
    <source>
        <dbReference type="ARBA" id="ARBA00023310"/>
    </source>
</evidence>
<sequence>MEVFMTISILFAHFAHIPPGEGFGFNGNILETNLINLSVVIGVVVSFGGDALRSLLNNRKQTILNNLQEADQKAKEAQDKLEQARAQLKLAQKKAAEIREQGIVTAEQEKKQCIRQTAEDALRLEEIKQETIRFQQQKAISQVSQQVVSLALSQVREKLSSRLDSTFHSSVNNFNIVLFNNYKPR</sequence>
<comment type="subcellular location">
    <subcellularLocation>
        <location evidence="1">Membrane</location>
        <topology evidence="1">Single-pass membrane protein</topology>
    </subcellularLocation>
    <subcellularLocation>
        <location evidence="11">Plastid</location>
        <location evidence="11">Chloroplast thylakoid membrane</location>
        <topology evidence="11">Single-pass membrane protein</topology>
    </subcellularLocation>
</comment>
<keyword evidence="14" id="KW-0934">Plastid</keyword>
<keyword evidence="8 11" id="KW-0472">Membrane</keyword>
<keyword evidence="5 11" id="KW-0375">Hydrogen ion transport</keyword>
<dbReference type="HAMAP" id="MF_01398">
    <property type="entry name" value="ATP_synth_b_bprime"/>
    <property type="match status" value="1"/>
</dbReference>
<evidence type="ECO:0000256" key="7">
    <source>
        <dbReference type="ARBA" id="ARBA00023065"/>
    </source>
</evidence>
<evidence type="ECO:0000313" key="14">
    <source>
        <dbReference type="EMBL" id="AIT93723.1"/>
    </source>
</evidence>
<evidence type="ECO:0000256" key="6">
    <source>
        <dbReference type="ARBA" id="ARBA00022989"/>
    </source>
</evidence>
<dbReference type="Pfam" id="PF00430">
    <property type="entry name" value="ATP-synt_B"/>
    <property type="match status" value="1"/>
</dbReference>
<comment type="function">
    <text evidence="10 11">F(1)F(0) ATP synthase produces ATP from ADP in the presence of a proton or sodium gradient. F-type ATPases consist of two structural domains, F(1) containing the extramembraneous catalytic core and F(0) containing the membrane proton channel, linked together by a central stalk and a peripheral stalk. During catalysis, ATP synthesis in the catalytic domain of F(1) is coupled via a rotary mechanism of the central stalk subunits to proton translocation.</text>
</comment>
<dbReference type="GO" id="GO:0045259">
    <property type="term" value="C:proton-transporting ATP synthase complex"/>
    <property type="evidence" value="ECO:0007669"/>
    <property type="project" value="UniProtKB-KW"/>
</dbReference>
<keyword evidence="14" id="KW-0150">Chloroplast</keyword>
<keyword evidence="7 11" id="KW-0406">Ion transport</keyword>
<evidence type="ECO:0000256" key="13">
    <source>
        <dbReference type="SAM" id="Coils"/>
    </source>
</evidence>
<dbReference type="GeneID" id="22158798"/>
<keyword evidence="13" id="KW-0175">Coiled coil</keyword>
<proteinExistence type="inferred from homology"/>
<dbReference type="GO" id="GO:0046933">
    <property type="term" value="F:proton-transporting ATP synthase activity, rotational mechanism"/>
    <property type="evidence" value="ECO:0007669"/>
    <property type="project" value="UniProtKB-UniRule"/>
</dbReference>
<evidence type="ECO:0000256" key="12">
    <source>
        <dbReference type="RuleBase" id="RU003848"/>
    </source>
</evidence>
<dbReference type="EMBL" id="KM462865">
    <property type="protein sequence ID" value="AIT93723.1"/>
    <property type="molecule type" value="Genomic_DNA"/>
</dbReference>
<comment type="similarity">
    <text evidence="11 12">Belongs to the ATPase B chain family.</text>
</comment>
<keyword evidence="9 11" id="KW-0066">ATP synthesis</keyword>
<evidence type="ECO:0000256" key="1">
    <source>
        <dbReference type="ARBA" id="ARBA00004167"/>
    </source>
</evidence>
<keyword evidence="4 11" id="KW-0812">Transmembrane</keyword>
<comment type="miscellaneous">
    <text evidence="11">In plastids the F-type ATPase is also known as CF(1)CF(0).</text>
</comment>
<feature type="coiled-coil region" evidence="13">
    <location>
        <begin position="53"/>
        <end position="101"/>
    </location>
</feature>
<evidence type="ECO:0000256" key="8">
    <source>
        <dbReference type="ARBA" id="ARBA00023136"/>
    </source>
</evidence>
<dbReference type="InterPro" id="IPR002146">
    <property type="entry name" value="ATP_synth_b/b'su_bac/chlpt"/>
</dbReference>
<evidence type="ECO:0000256" key="10">
    <source>
        <dbReference type="ARBA" id="ARBA00025198"/>
    </source>
</evidence>